<proteinExistence type="predicted"/>
<dbReference type="GO" id="GO:0030288">
    <property type="term" value="C:outer membrane-bounded periplasmic space"/>
    <property type="evidence" value="ECO:0007669"/>
    <property type="project" value="InterPro"/>
</dbReference>
<organism evidence="2 3">
    <name type="scientific">Roseisolibacter agri</name>
    <dbReference type="NCBI Taxonomy" id="2014610"/>
    <lineage>
        <taxon>Bacteria</taxon>
        <taxon>Pseudomonadati</taxon>
        <taxon>Gemmatimonadota</taxon>
        <taxon>Gemmatimonadia</taxon>
        <taxon>Gemmatimonadales</taxon>
        <taxon>Gemmatimonadaceae</taxon>
        <taxon>Roseisolibacter</taxon>
    </lineage>
</organism>
<evidence type="ECO:0000313" key="3">
    <source>
        <dbReference type="Proteomes" id="UP001161325"/>
    </source>
</evidence>
<gene>
    <name evidence="2" type="ORF">rosag_20040</name>
</gene>
<dbReference type="Pfam" id="PF03783">
    <property type="entry name" value="CsgG"/>
    <property type="match status" value="1"/>
</dbReference>
<dbReference type="RefSeq" id="WP_284349947.1">
    <property type="nucleotide sequence ID" value="NZ_BRXS01000003.1"/>
</dbReference>
<dbReference type="Proteomes" id="UP001161325">
    <property type="component" value="Unassembled WGS sequence"/>
</dbReference>
<keyword evidence="3" id="KW-1185">Reference proteome</keyword>
<evidence type="ECO:0000256" key="1">
    <source>
        <dbReference type="SAM" id="SignalP"/>
    </source>
</evidence>
<dbReference type="Gene3D" id="3.40.50.10610">
    <property type="entry name" value="ABC-type transport auxiliary lipoprotein component"/>
    <property type="match status" value="1"/>
</dbReference>
<dbReference type="AlphaFoldDB" id="A0AA37QAT1"/>
<protein>
    <recommendedName>
        <fullName evidence="4">DUF541 domain-containing protein</fullName>
    </recommendedName>
</protein>
<evidence type="ECO:0008006" key="4">
    <source>
        <dbReference type="Google" id="ProtNLM"/>
    </source>
</evidence>
<feature type="chain" id="PRO_5041260592" description="DUF541 domain-containing protein" evidence="1">
    <location>
        <begin position="25"/>
        <end position="283"/>
    </location>
</feature>
<sequence length="283" mass="29469">MPARPLIAAGALAAALLAPLAARAQTSAPQTSAPQVVAVLPLHVAARDTVLAPLGFALADFLSTDLARSQRLTLVERARLGAILRELALAASGLVDSATAPRAGRLLQARTLITGALTRRVDGEIVFDARLTDAPTGRVTSGLSGRASLANVLDAEKSLVFRLFEQLGVQLTPRERALIEERPTRNLSALLAYGQGVQAEVNGQYAAASRAFRRAAAADPGFRQALSRADAARAQAVRASGTALDRVNKPLELTPSTLRPGLAVDPSLGGSQQAEITITITTP</sequence>
<evidence type="ECO:0000313" key="2">
    <source>
        <dbReference type="EMBL" id="GLC25491.1"/>
    </source>
</evidence>
<reference evidence="2" key="1">
    <citation type="submission" date="2022-08" db="EMBL/GenBank/DDBJ databases">
        <title>Draft genome sequencing of Roseisolibacter agri AW1220.</title>
        <authorList>
            <person name="Tobiishi Y."/>
            <person name="Tonouchi A."/>
        </authorList>
    </citation>
    <scope>NUCLEOTIDE SEQUENCE</scope>
    <source>
        <strain evidence="2">AW1220</strain>
    </source>
</reference>
<name>A0AA37QAT1_9BACT</name>
<dbReference type="EMBL" id="BRXS01000003">
    <property type="protein sequence ID" value="GLC25491.1"/>
    <property type="molecule type" value="Genomic_DNA"/>
</dbReference>
<accession>A0AA37QAT1</accession>
<keyword evidence="1" id="KW-0732">Signal</keyword>
<dbReference type="InterPro" id="IPR005534">
    <property type="entry name" value="Curli_assmbl/transp-comp_CsgG"/>
</dbReference>
<comment type="caution">
    <text evidence="2">The sequence shown here is derived from an EMBL/GenBank/DDBJ whole genome shotgun (WGS) entry which is preliminary data.</text>
</comment>
<feature type="signal peptide" evidence="1">
    <location>
        <begin position="1"/>
        <end position="24"/>
    </location>
</feature>